<keyword evidence="2" id="KW-0472">Membrane</keyword>
<keyword evidence="4" id="KW-1185">Reference proteome</keyword>
<name>A0AA36JK91_9DINO</name>
<sequence length="591" mass="64841">MATCSSEEFPEMYQQLMEFMESKMEEILAKHHEQMHDSLLKSLRSAQLGSGAVACERPHDRGASKGAVKNKQASSTKSARTLDVPMPMPKRNSIIRNEDMPSSLHAPEPKNRSVPSLVEMESTILQGISGVRLTPTTSERTNTQPSQRAATALELEDLRPGPVAPAAPSESLLDLMPGGIPNFVTVHEVAEISNSRASPRNLFGSPRPSNEIVLPNTASMGNLMKDSQSAILDSFCDWTKDADLDVGSRFMLAIPPGMSVCLGVVSLLEGAGLCALYAFGIVKSNSYSITSVTCVLYGLLAACCMQLLRKALRSKDLNLAIDRLHLFVVDFQLHWSQVSGQEWRKYLVAWSLLVLCQAGTQGYRIWSSLQQGPLDPAEKEHRIYAHVLTLVCLVSFAVSSGIVMLTAYVQSHLLLGLDKTLDCWCCHMMRSPQFEFGVQSWNSMQALLKCVGRELAGSFLMVQASCSLGFIYVLANGVAYGLREEVEPNQMVMEALSALPLVFLFGLGMRLFSHGAALSEKCRIIPAFVNQIPGEESIDVDKQYLVSFITHSSAGFFVRDVKLTQEMFIKQFILVGGLLSGLFGALSRIYL</sequence>
<gene>
    <name evidence="3" type="ORF">EVOR1521_LOCUS28981</name>
</gene>
<evidence type="ECO:0000313" key="4">
    <source>
        <dbReference type="Proteomes" id="UP001178507"/>
    </source>
</evidence>
<keyword evidence="2" id="KW-0812">Transmembrane</keyword>
<feature type="transmembrane region" description="Helical" evidence="2">
    <location>
        <begin position="383"/>
        <end position="409"/>
    </location>
</feature>
<evidence type="ECO:0000256" key="1">
    <source>
        <dbReference type="SAM" id="MobiDB-lite"/>
    </source>
</evidence>
<reference evidence="3" key="1">
    <citation type="submission" date="2023-08" db="EMBL/GenBank/DDBJ databases">
        <authorList>
            <person name="Chen Y."/>
            <person name="Shah S."/>
            <person name="Dougan E. K."/>
            <person name="Thang M."/>
            <person name="Chan C."/>
        </authorList>
    </citation>
    <scope>NUCLEOTIDE SEQUENCE</scope>
</reference>
<organism evidence="3 4">
    <name type="scientific">Effrenium voratum</name>
    <dbReference type="NCBI Taxonomy" id="2562239"/>
    <lineage>
        <taxon>Eukaryota</taxon>
        <taxon>Sar</taxon>
        <taxon>Alveolata</taxon>
        <taxon>Dinophyceae</taxon>
        <taxon>Suessiales</taxon>
        <taxon>Symbiodiniaceae</taxon>
        <taxon>Effrenium</taxon>
    </lineage>
</organism>
<feature type="region of interest" description="Disordered" evidence="1">
    <location>
        <begin position="49"/>
        <end position="114"/>
    </location>
</feature>
<protein>
    <submittedName>
        <fullName evidence="3">Uncharacterized protein</fullName>
    </submittedName>
</protein>
<feature type="transmembrane region" description="Helical" evidence="2">
    <location>
        <begin position="572"/>
        <end position="590"/>
    </location>
</feature>
<evidence type="ECO:0000313" key="3">
    <source>
        <dbReference type="EMBL" id="CAJ1407219.1"/>
    </source>
</evidence>
<dbReference type="Proteomes" id="UP001178507">
    <property type="component" value="Unassembled WGS sequence"/>
</dbReference>
<feature type="transmembrane region" description="Helical" evidence="2">
    <location>
        <begin position="259"/>
        <end position="281"/>
    </location>
</feature>
<evidence type="ECO:0000256" key="2">
    <source>
        <dbReference type="SAM" id="Phobius"/>
    </source>
</evidence>
<keyword evidence="2" id="KW-1133">Transmembrane helix</keyword>
<comment type="caution">
    <text evidence="3">The sequence shown here is derived from an EMBL/GenBank/DDBJ whole genome shotgun (WGS) entry which is preliminary data.</text>
</comment>
<dbReference type="AlphaFoldDB" id="A0AA36JK91"/>
<accession>A0AA36JK91</accession>
<proteinExistence type="predicted"/>
<feature type="transmembrane region" description="Helical" evidence="2">
    <location>
        <begin position="495"/>
        <end position="513"/>
    </location>
</feature>
<feature type="transmembrane region" description="Helical" evidence="2">
    <location>
        <begin position="455"/>
        <end position="475"/>
    </location>
</feature>
<dbReference type="EMBL" id="CAUJNA010003662">
    <property type="protein sequence ID" value="CAJ1407219.1"/>
    <property type="molecule type" value="Genomic_DNA"/>
</dbReference>
<feature type="transmembrane region" description="Helical" evidence="2">
    <location>
        <begin position="287"/>
        <end position="308"/>
    </location>
</feature>